<organism evidence="6 7">
    <name type="scientific">Lentzea tibetensis</name>
    <dbReference type="NCBI Taxonomy" id="2591470"/>
    <lineage>
        <taxon>Bacteria</taxon>
        <taxon>Bacillati</taxon>
        <taxon>Actinomycetota</taxon>
        <taxon>Actinomycetes</taxon>
        <taxon>Pseudonocardiales</taxon>
        <taxon>Pseudonocardiaceae</taxon>
        <taxon>Lentzea</taxon>
    </lineage>
</organism>
<dbReference type="SUPFAM" id="SSF52540">
    <property type="entry name" value="P-loop containing nucleoside triphosphate hydrolases"/>
    <property type="match status" value="2"/>
</dbReference>
<dbReference type="Proteomes" id="UP000316639">
    <property type="component" value="Unassembled WGS sequence"/>
</dbReference>
<dbReference type="Pfam" id="PF00005">
    <property type="entry name" value="ABC_tran"/>
    <property type="match status" value="2"/>
</dbReference>
<proteinExistence type="predicted"/>
<dbReference type="RefSeq" id="WP_146352655.1">
    <property type="nucleotide sequence ID" value="NZ_VOBR01000009.1"/>
</dbReference>
<keyword evidence="7" id="KW-1185">Reference proteome</keyword>
<dbReference type="PROSITE" id="PS00211">
    <property type="entry name" value="ABC_TRANSPORTER_1"/>
    <property type="match status" value="1"/>
</dbReference>
<dbReference type="InterPro" id="IPR003593">
    <property type="entry name" value="AAA+_ATPase"/>
</dbReference>
<protein>
    <submittedName>
        <fullName evidence="6">Sugar ABC transporter ATP-binding protein</fullName>
    </submittedName>
</protein>
<dbReference type="GO" id="GO:0005524">
    <property type="term" value="F:ATP binding"/>
    <property type="evidence" value="ECO:0007669"/>
    <property type="project" value="UniProtKB-KW"/>
</dbReference>
<dbReference type="CDD" id="cd03216">
    <property type="entry name" value="ABC_Carb_Monos_I"/>
    <property type="match status" value="1"/>
</dbReference>
<dbReference type="SMART" id="SM00382">
    <property type="entry name" value="AAA"/>
    <property type="match status" value="2"/>
</dbReference>
<dbReference type="OrthoDB" id="8416490at2"/>
<accession>A0A563EU57</accession>
<name>A0A563EU57_9PSEU</name>
<dbReference type="PANTHER" id="PTHR43790:SF9">
    <property type="entry name" value="GALACTOFURANOSE TRANSPORTER ATP-BINDING PROTEIN YTFR"/>
    <property type="match status" value="1"/>
</dbReference>
<evidence type="ECO:0000313" key="7">
    <source>
        <dbReference type="Proteomes" id="UP000316639"/>
    </source>
</evidence>
<sequence length="487" mass="52296">MITARNITKRFGSTVALDDVGIEIREGESHALVGRNGAGKSTLVSVLTGMALPDSGEVSFFGEPAPPVHDRVAWRKHVACVYQKSTVVPELSVAENLFINRQDFGSGLISWKRLRREARELLDLYEVAVDPDDKVADLTVEQRQLVEIARALSIGARFVILDEPTAQLDGPAIERLFARMRSLQDRGVTFLFISHHLQEIYEVCQTVTVYRDARHIVTAPVAEMSKPDLIEAMTGEAGGLNVPGGDDRVTSDVQVLSIDSLSGESFSDVSFSAARGEVIGLAGSASSGKHQFAETVYGLRRASSGSVAVHGSVVRNGDVPAALRSGIGCVPRDRHHQGLVVDLTIAENATMSVQSTFVRRSALNGAGRTAIAEYDIKAAGPDQPVSDLSGGNQQKVVMARALAGDPSVLVLINPTAGVDVKSKESLLGVVDAQARQGKAAIVVSDELDDLRVCDRVLVMFHGRVVREFARGWRDQELIAAIEGMTSQ</sequence>
<evidence type="ECO:0000256" key="2">
    <source>
        <dbReference type="ARBA" id="ARBA00022737"/>
    </source>
</evidence>
<comment type="caution">
    <text evidence="6">The sequence shown here is derived from an EMBL/GenBank/DDBJ whole genome shotgun (WGS) entry which is preliminary data.</text>
</comment>
<feature type="domain" description="ABC transporter" evidence="5">
    <location>
        <begin position="2"/>
        <end position="237"/>
    </location>
</feature>
<reference evidence="6 7" key="1">
    <citation type="submission" date="2019-07" db="EMBL/GenBank/DDBJ databases">
        <title>Lentzea xizangensis sp. nov., isolated from Qinghai-Tibetan Plateau Soils.</title>
        <authorList>
            <person name="Huang J."/>
        </authorList>
    </citation>
    <scope>NUCLEOTIDE SEQUENCE [LARGE SCALE GENOMIC DNA]</scope>
    <source>
        <strain evidence="6 7">FXJ1.1311</strain>
    </source>
</reference>
<evidence type="ECO:0000256" key="4">
    <source>
        <dbReference type="ARBA" id="ARBA00022840"/>
    </source>
</evidence>
<keyword evidence="2" id="KW-0677">Repeat</keyword>
<dbReference type="InterPro" id="IPR050107">
    <property type="entry name" value="ABC_carbohydrate_import_ATPase"/>
</dbReference>
<dbReference type="EMBL" id="VOBR01000009">
    <property type="protein sequence ID" value="TWP51112.1"/>
    <property type="molecule type" value="Genomic_DNA"/>
</dbReference>
<dbReference type="InterPro" id="IPR017871">
    <property type="entry name" value="ABC_transporter-like_CS"/>
</dbReference>
<feature type="domain" description="ABC transporter" evidence="5">
    <location>
        <begin position="248"/>
        <end position="486"/>
    </location>
</feature>
<dbReference type="PROSITE" id="PS50893">
    <property type="entry name" value="ABC_TRANSPORTER_2"/>
    <property type="match status" value="2"/>
</dbReference>
<keyword evidence="1" id="KW-0813">Transport</keyword>
<dbReference type="AlphaFoldDB" id="A0A563EU57"/>
<evidence type="ECO:0000256" key="3">
    <source>
        <dbReference type="ARBA" id="ARBA00022741"/>
    </source>
</evidence>
<dbReference type="CDD" id="cd03215">
    <property type="entry name" value="ABC_Carb_Monos_II"/>
    <property type="match status" value="1"/>
</dbReference>
<evidence type="ECO:0000256" key="1">
    <source>
        <dbReference type="ARBA" id="ARBA00022448"/>
    </source>
</evidence>
<evidence type="ECO:0000259" key="5">
    <source>
        <dbReference type="PROSITE" id="PS50893"/>
    </source>
</evidence>
<keyword evidence="4 6" id="KW-0067">ATP-binding</keyword>
<dbReference type="Gene3D" id="3.40.50.300">
    <property type="entry name" value="P-loop containing nucleotide triphosphate hydrolases"/>
    <property type="match status" value="2"/>
</dbReference>
<gene>
    <name evidence="6" type="ORF">FKR81_15900</name>
</gene>
<dbReference type="PANTHER" id="PTHR43790">
    <property type="entry name" value="CARBOHYDRATE TRANSPORT ATP-BINDING PROTEIN MG119-RELATED"/>
    <property type="match status" value="1"/>
</dbReference>
<keyword evidence="3" id="KW-0547">Nucleotide-binding</keyword>
<dbReference type="GO" id="GO:0016887">
    <property type="term" value="F:ATP hydrolysis activity"/>
    <property type="evidence" value="ECO:0007669"/>
    <property type="project" value="InterPro"/>
</dbReference>
<dbReference type="InterPro" id="IPR003439">
    <property type="entry name" value="ABC_transporter-like_ATP-bd"/>
</dbReference>
<evidence type="ECO:0000313" key="6">
    <source>
        <dbReference type="EMBL" id="TWP51112.1"/>
    </source>
</evidence>
<dbReference type="InterPro" id="IPR027417">
    <property type="entry name" value="P-loop_NTPase"/>
</dbReference>